<keyword evidence="1" id="KW-0808">Transferase</keyword>
<gene>
    <name evidence="1" type="ORF">CVH13_01060</name>
</gene>
<name>A0A2J1DWI3_9CHLR</name>
<proteinExistence type="predicted"/>
<organism evidence="1 2">
    <name type="scientific">Dehalococcoides mccartyi</name>
    <dbReference type="NCBI Taxonomy" id="61435"/>
    <lineage>
        <taxon>Bacteria</taxon>
        <taxon>Bacillati</taxon>
        <taxon>Chloroflexota</taxon>
        <taxon>Dehalococcoidia</taxon>
        <taxon>Dehalococcoidales</taxon>
        <taxon>Dehalococcoidaceae</taxon>
        <taxon>Dehalococcoides</taxon>
    </lineage>
</organism>
<keyword evidence="1" id="KW-0418">Kinase</keyword>
<protein>
    <submittedName>
        <fullName evidence="1">PAS domain-containing sensor histidine kinase</fullName>
    </submittedName>
</protein>
<dbReference type="SUPFAM" id="SSF55874">
    <property type="entry name" value="ATPase domain of HSP90 chaperone/DNA topoisomerase II/histidine kinase"/>
    <property type="match status" value="1"/>
</dbReference>
<dbReference type="InterPro" id="IPR036890">
    <property type="entry name" value="HATPase_C_sf"/>
</dbReference>
<accession>A0A2J1DWI3</accession>
<evidence type="ECO:0000313" key="1">
    <source>
        <dbReference type="EMBL" id="PKH46498.1"/>
    </source>
</evidence>
<dbReference type="Gene3D" id="3.30.565.10">
    <property type="entry name" value="Histidine kinase-like ATPase, C-terminal domain"/>
    <property type="match status" value="1"/>
</dbReference>
<reference evidence="1 2" key="1">
    <citation type="journal article" date="2017" name="FEMS Microbiol. Ecol.">
        <title>Reconstructed genomes of novel Dehalococcoides mccartyi strains from 1,2,3,4-tetrachlorodibenzo-p-dioxin-dechlorinating enrichment cultures reveal divergent reductive dehalogenase gene profiles.</title>
        <authorList>
            <person name="Dam H.T."/>
            <person name="Vollmers J."/>
            <person name="Kaster A.K."/>
            <person name="Haggblom M.M."/>
        </authorList>
    </citation>
    <scope>NUCLEOTIDE SEQUENCE [LARGE SCALE GENOMIC DNA]</scope>
    <source>
        <strain evidence="1 2">H1-3-2.001</strain>
    </source>
</reference>
<feature type="non-terminal residue" evidence="1">
    <location>
        <position position="1"/>
    </location>
</feature>
<dbReference type="AlphaFoldDB" id="A0A2J1DWI3"/>
<comment type="caution">
    <text evidence="1">The sequence shown here is derived from an EMBL/GenBank/DDBJ whole genome shotgun (WGS) entry which is preliminary data.</text>
</comment>
<dbReference type="GO" id="GO:0016301">
    <property type="term" value="F:kinase activity"/>
    <property type="evidence" value="ECO:0007669"/>
    <property type="project" value="UniProtKB-KW"/>
</dbReference>
<dbReference type="Proteomes" id="UP000233649">
    <property type="component" value="Unassembled WGS sequence"/>
</dbReference>
<dbReference type="EMBL" id="PHFD01000203">
    <property type="protein sequence ID" value="PKH46498.1"/>
    <property type="molecule type" value="Genomic_DNA"/>
</dbReference>
<evidence type="ECO:0000313" key="2">
    <source>
        <dbReference type="Proteomes" id="UP000233649"/>
    </source>
</evidence>
<sequence length="43" mass="4505">AICRGIIKAHGGDIWVENAADIGAIVSFTIPLVKAKKVSGEKK</sequence>